<reference evidence="1" key="1">
    <citation type="journal article" date="2020" name="mSystems">
        <title>Genome- and Community-Level Interaction Insights into Carbon Utilization and Element Cycling Functions of Hydrothermarchaeota in Hydrothermal Sediment.</title>
        <authorList>
            <person name="Zhou Z."/>
            <person name="Liu Y."/>
            <person name="Xu W."/>
            <person name="Pan J."/>
            <person name="Luo Z.H."/>
            <person name="Li M."/>
        </authorList>
    </citation>
    <scope>NUCLEOTIDE SEQUENCE [LARGE SCALE GENOMIC DNA]</scope>
    <source>
        <strain evidence="1">SpSt-1182</strain>
    </source>
</reference>
<organism evidence="1">
    <name type="scientific">candidate division WOR-3 bacterium</name>
    <dbReference type="NCBI Taxonomy" id="2052148"/>
    <lineage>
        <taxon>Bacteria</taxon>
        <taxon>Bacteria division WOR-3</taxon>
    </lineage>
</organism>
<feature type="non-terminal residue" evidence="1">
    <location>
        <position position="190"/>
    </location>
</feature>
<name>A0A7V0T5J6_UNCW3</name>
<dbReference type="InterPro" id="IPR028994">
    <property type="entry name" value="Integrin_alpha_N"/>
</dbReference>
<sequence>MHSGHFKPGAFGDWNGDGRLELVGHNEIWGDTLGCVVTALRSPRPGALPTELAWYYRIGTRPWHAIHLPGDLDGDGLSDLLTSSSCSTGTQLMLEYDAVVGARPVWSSDFWFANYGLGFGDFNLNGRMNFVGAVHSRVNVFENTGDNQYELVYVDTLPVVNGGADVFTGDDVTRNGKPEFFVPFFRGYGG</sequence>
<evidence type="ECO:0000313" key="1">
    <source>
        <dbReference type="EMBL" id="HDQ99570.1"/>
    </source>
</evidence>
<proteinExistence type="predicted"/>
<dbReference type="AlphaFoldDB" id="A0A7V0T5J6"/>
<dbReference type="Proteomes" id="UP000885672">
    <property type="component" value="Unassembled WGS sequence"/>
</dbReference>
<accession>A0A7V0T5J6</accession>
<protein>
    <submittedName>
        <fullName evidence="1">VCBS repeat-containing protein</fullName>
    </submittedName>
</protein>
<comment type="caution">
    <text evidence="1">The sequence shown here is derived from an EMBL/GenBank/DDBJ whole genome shotgun (WGS) entry which is preliminary data.</text>
</comment>
<gene>
    <name evidence="1" type="ORF">ENN51_04710</name>
</gene>
<dbReference type="SUPFAM" id="SSF69318">
    <property type="entry name" value="Integrin alpha N-terminal domain"/>
    <property type="match status" value="1"/>
</dbReference>
<dbReference type="EMBL" id="DSBX01000182">
    <property type="protein sequence ID" value="HDQ99570.1"/>
    <property type="molecule type" value="Genomic_DNA"/>
</dbReference>